<sequence length="336" mass="39020">MGNFEQPFLVIGGSGRSGTTWVLDAVAQANGLRTIFEPLHPFAIPEMRPYAYRYIPTDCDSPGLQVLMEGFADGSFHSIWSDYRVRTDRLRPRFETFCSRDKLSRFYRRWKKLYKNYHTYNETLGHPRVITKFIRANQMLGWIRKHFDARIVLLVRHPGAVVESQLRLGGDDWNPYEMLDHYRNDEALLSTYGTAYRRLLGQDLTPAQALTTVWCIQNQMPLREAEHNDVVVVYYERLLENPAQEWERIIRGLGLPHAPDAVLLKRPSQQASMQSSRGGFDPQSYRRWMDRIPTSALEDVNRILQEFEMTVYDAHDPLPKGDLIAAPCDRPRSESE</sequence>
<evidence type="ECO:0000313" key="1">
    <source>
        <dbReference type="EMBL" id="VAX13626.1"/>
    </source>
</evidence>
<dbReference type="SUPFAM" id="SSF52540">
    <property type="entry name" value="P-loop containing nucleoside triphosphate hydrolases"/>
    <property type="match status" value="1"/>
</dbReference>
<dbReference type="AlphaFoldDB" id="A0A3B1B5Q0"/>
<dbReference type="Pfam" id="PF13469">
    <property type="entry name" value="Sulfotransfer_3"/>
    <property type="match status" value="1"/>
</dbReference>
<dbReference type="Gene3D" id="3.40.50.300">
    <property type="entry name" value="P-loop containing nucleotide triphosphate hydrolases"/>
    <property type="match status" value="1"/>
</dbReference>
<reference evidence="1" key="1">
    <citation type="submission" date="2018-06" db="EMBL/GenBank/DDBJ databases">
        <authorList>
            <person name="Zhirakovskaya E."/>
        </authorList>
    </citation>
    <scope>NUCLEOTIDE SEQUENCE</scope>
</reference>
<dbReference type="EMBL" id="UOFZ01000128">
    <property type="protein sequence ID" value="VAX13626.1"/>
    <property type="molecule type" value="Genomic_DNA"/>
</dbReference>
<proteinExistence type="predicted"/>
<organism evidence="1">
    <name type="scientific">hydrothermal vent metagenome</name>
    <dbReference type="NCBI Taxonomy" id="652676"/>
    <lineage>
        <taxon>unclassified sequences</taxon>
        <taxon>metagenomes</taxon>
        <taxon>ecological metagenomes</taxon>
    </lineage>
</organism>
<dbReference type="InterPro" id="IPR027417">
    <property type="entry name" value="P-loop_NTPase"/>
</dbReference>
<evidence type="ECO:0008006" key="2">
    <source>
        <dbReference type="Google" id="ProtNLM"/>
    </source>
</evidence>
<name>A0A3B1B5Q0_9ZZZZ</name>
<gene>
    <name evidence="1" type="ORF">MNBD_GAMMA24-927</name>
</gene>
<accession>A0A3B1B5Q0</accession>
<protein>
    <recommendedName>
        <fullName evidence="2">Sulfotransferase</fullName>
    </recommendedName>
</protein>